<dbReference type="OrthoDB" id="10648092at2759"/>
<organism evidence="2 3">
    <name type="scientific">Diacronema lutheri</name>
    <name type="common">Unicellular marine alga</name>
    <name type="synonym">Monochrysis lutheri</name>
    <dbReference type="NCBI Taxonomy" id="2081491"/>
    <lineage>
        <taxon>Eukaryota</taxon>
        <taxon>Haptista</taxon>
        <taxon>Haptophyta</taxon>
        <taxon>Pavlovophyceae</taxon>
        <taxon>Pavlovales</taxon>
        <taxon>Pavlovaceae</taxon>
        <taxon>Diacronema</taxon>
    </lineage>
</organism>
<dbReference type="EMBL" id="JAGTXO010000013">
    <property type="protein sequence ID" value="KAG8464335.1"/>
    <property type="molecule type" value="Genomic_DNA"/>
</dbReference>
<dbReference type="AlphaFoldDB" id="A0A8J5XRZ0"/>
<feature type="compositionally biased region" description="Low complexity" evidence="1">
    <location>
        <begin position="142"/>
        <end position="155"/>
    </location>
</feature>
<accession>A0A8J5XRZ0</accession>
<comment type="caution">
    <text evidence="2">The sequence shown here is derived from an EMBL/GenBank/DDBJ whole genome shotgun (WGS) entry which is preliminary data.</text>
</comment>
<feature type="compositionally biased region" description="Gly residues" evidence="1">
    <location>
        <begin position="76"/>
        <end position="85"/>
    </location>
</feature>
<feature type="region of interest" description="Disordered" evidence="1">
    <location>
        <begin position="245"/>
        <end position="278"/>
    </location>
</feature>
<reference evidence="2" key="1">
    <citation type="submission" date="2021-05" db="EMBL/GenBank/DDBJ databases">
        <title>The genome of the haptophyte Pavlova lutheri (Diacronema luteri, Pavlovales) - a model for lipid biosynthesis in eukaryotic algae.</title>
        <authorList>
            <person name="Hulatt C.J."/>
            <person name="Posewitz M.C."/>
        </authorList>
    </citation>
    <scope>NUCLEOTIDE SEQUENCE</scope>
    <source>
        <strain evidence="2">NIVA-4/92</strain>
    </source>
</reference>
<protein>
    <submittedName>
        <fullName evidence="2">Uncharacterized protein</fullName>
    </submittedName>
</protein>
<evidence type="ECO:0000313" key="2">
    <source>
        <dbReference type="EMBL" id="KAG8464335.1"/>
    </source>
</evidence>
<feature type="region of interest" description="Disordered" evidence="1">
    <location>
        <begin position="49"/>
        <end position="95"/>
    </location>
</feature>
<feature type="compositionally biased region" description="Low complexity" evidence="1">
    <location>
        <begin position="86"/>
        <end position="95"/>
    </location>
</feature>
<evidence type="ECO:0000256" key="1">
    <source>
        <dbReference type="SAM" id="MobiDB-lite"/>
    </source>
</evidence>
<evidence type="ECO:0000313" key="3">
    <source>
        <dbReference type="Proteomes" id="UP000751190"/>
    </source>
</evidence>
<feature type="region of interest" description="Disordered" evidence="1">
    <location>
        <begin position="120"/>
        <end position="164"/>
    </location>
</feature>
<feature type="compositionally biased region" description="Low complexity" evidence="1">
    <location>
        <begin position="66"/>
        <end position="75"/>
    </location>
</feature>
<sequence>MYIGPWQEYVLGKALAQAKLSSTPNTRPATAAGEFPDLPAAHRLARPCSSLSAPSEFGGGSVRATARAQRARPGPSAGGGRGRGSQLGKKQQLQRMQTMYGMRGNTPGARAVQLAASALDDDEGDELTPLPETRRSPIARDAPASQQHPPSAARFPPRPAPPDAVAIGAQLLGWAPRAYSGAHAEASSPLGYDSHVSTRAVHSPVVRGGHAQPQHRAPAEAALLLASTGGEIESWRQAALPPPWHEGAQWRAQPCSEPPRSGSRAATPPAAPAPALARGAPFARADTTGLSSLSPVRPPRTAASQATIDDLDEEVDDLLEWTRRLGTPTPSGTQAGFAQLGENTDRGSVTSCHTSIALVGAERSALAGVGRARDFLPADVFVLPSGPVTRAYE</sequence>
<dbReference type="Proteomes" id="UP000751190">
    <property type="component" value="Unassembled WGS sequence"/>
</dbReference>
<feature type="compositionally biased region" description="Low complexity" evidence="1">
    <location>
        <begin position="258"/>
        <end position="278"/>
    </location>
</feature>
<proteinExistence type="predicted"/>
<keyword evidence="3" id="KW-1185">Reference proteome</keyword>
<name>A0A8J5XRZ0_DIALT</name>
<gene>
    <name evidence="2" type="ORF">KFE25_003398</name>
</gene>